<dbReference type="InterPro" id="IPR055933">
    <property type="entry name" value="DUF7511"/>
</dbReference>
<organism evidence="3 4">
    <name type="scientific">Haloarcula pellucida</name>
    <dbReference type="NCBI Taxonomy" id="1427151"/>
    <lineage>
        <taxon>Archaea</taxon>
        <taxon>Methanobacteriati</taxon>
        <taxon>Methanobacteriota</taxon>
        <taxon>Stenosarchaea group</taxon>
        <taxon>Halobacteria</taxon>
        <taxon>Halobacteriales</taxon>
        <taxon>Haloarculaceae</taxon>
        <taxon>Haloarcula</taxon>
    </lineage>
</organism>
<reference evidence="3" key="1">
    <citation type="journal article" date="2014" name="Int. J. Syst. Evol. Microbiol.">
        <title>Complete genome sequence of Corynebacterium casei LMG S-19264T (=DSM 44701T), isolated from a smear-ripened cheese.</title>
        <authorList>
            <consortium name="US DOE Joint Genome Institute (JGI-PGF)"/>
            <person name="Walter F."/>
            <person name="Albersmeier A."/>
            <person name="Kalinowski J."/>
            <person name="Ruckert C."/>
        </authorList>
    </citation>
    <scope>NUCLEOTIDE SEQUENCE</scope>
    <source>
        <strain evidence="3">JCM 17820</strain>
    </source>
</reference>
<dbReference type="EMBL" id="BMOU01000004">
    <property type="protein sequence ID" value="GGN97081.1"/>
    <property type="molecule type" value="Genomic_DNA"/>
</dbReference>
<feature type="region of interest" description="Disordered" evidence="1">
    <location>
        <begin position="1"/>
        <end position="21"/>
    </location>
</feature>
<accession>A0A830GNU3</accession>
<gene>
    <name evidence="3" type="ORF">GCM10009030_26020</name>
</gene>
<dbReference type="Pfam" id="PF24351">
    <property type="entry name" value="DUF7511"/>
    <property type="match status" value="1"/>
</dbReference>
<dbReference type="RefSeq" id="WP_188998487.1">
    <property type="nucleotide sequence ID" value="NZ_BMOU01000004.1"/>
</dbReference>
<proteinExistence type="predicted"/>
<feature type="domain" description="DUF7511" evidence="2">
    <location>
        <begin position="22"/>
        <end position="68"/>
    </location>
</feature>
<protein>
    <recommendedName>
        <fullName evidence="2">DUF7511 domain-containing protein</fullName>
    </recommendedName>
</protein>
<name>A0A830GNU3_9EURY</name>
<sequence length="68" mass="7460">MSLDPDWETAETRSGPGDPDVELSLTVVQYSDGPDRCTIYPPGLSGVPRMSTWLTADRSAFVALDEMR</sequence>
<reference evidence="3" key="2">
    <citation type="submission" date="2020-09" db="EMBL/GenBank/DDBJ databases">
        <authorList>
            <person name="Sun Q."/>
            <person name="Ohkuma M."/>
        </authorList>
    </citation>
    <scope>NUCLEOTIDE SEQUENCE</scope>
    <source>
        <strain evidence="3">JCM 17820</strain>
    </source>
</reference>
<comment type="caution">
    <text evidence="3">The sequence shown here is derived from an EMBL/GenBank/DDBJ whole genome shotgun (WGS) entry which is preliminary data.</text>
</comment>
<evidence type="ECO:0000313" key="3">
    <source>
        <dbReference type="EMBL" id="GGN97081.1"/>
    </source>
</evidence>
<evidence type="ECO:0000256" key="1">
    <source>
        <dbReference type="SAM" id="MobiDB-lite"/>
    </source>
</evidence>
<dbReference type="AlphaFoldDB" id="A0A830GNU3"/>
<evidence type="ECO:0000313" key="4">
    <source>
        <dbReference type="Proteomes" id="UP000605784"/>
    </source>
</evidence>
<keyword evidence="4" id="KW-1185">Reference proteome</keyword>
<dbReference type="Proteomes" id="UP000605784">
    <property type="component" value="Unassembled WGS sequence"/>
</dbReference>
<evidence type="ECO:0000259" key="2">
    <source>
        <dbReference type="Pfam" id="PF24351"/>
    </source>
</evidence>